<evidence type="ECO:0000256" key="5">
    <source>
        <dbReference type="ARBA" id="ARBA00023180"/>
    </source>
</evidence>
<keyword evidence="2" id="KW-0964">Secreted</keyword>
<evidence type="ECO:0000313" key="9">
    <source>
        <dbReference type="Proteomes" id="UP001054837"/>
    </source>
</evidence>
<dbReference type="Pfam" id="PF04592">
    <property type="entry name" value="SelP_N"/>
    <property type="match status" value="1"/>
</dbReference>
<dbReference type="Proteomes" id="UP001054837">
    <property type="component" value="Unassembled WGS sequence"/>
</dbReference>
<dbReference type="EMBL" id="BPLQ01014608">
    <property type="protein sequence ID" value="GIY81361.1"/>
    <property type="molecule type" value="Genomic_DNA"/>
</dbReference>
<reference evidence="8 9" key="1">
    <citation type="submission" date="2021-06" db="EMBL/GenBank/DDBJ databases">
        <title>Caerostris darwini draft genome.</title>
        <authorList>
            <person name="Kono N."/>
            <person name="Arakawa K."/>
        </authorList>
    </citation>
    <scope>NUCLEOTIDE SEQUENCE [LARGE SCALE GENOMIC DNA]</scope>
</reference>
<evidence type="ECO:0000256" key="3">
    <source>
        <dbReference type="ARBA" id="ARBA00022729"/>
    </source>
</evidence>
<organism evidence="8 9">
    <name type="scientific">Caerostris darwini</name>
    <dbReference type="NCBI Taxonomy" id="1538125"/>
    <lineage>
        <taxon>Eukaryota</taxon>
        <taxon>Metazoa</taxon>
        <taxon>Ecdysozoa</taxon>
        <taxon>Arthropoda</taxon>
        <taxon>Chelicerata</taxon>
        <taxon>Arachnida</taxon>
        <taxon>Araneae</taxon>
        <taxon>Araneomorphae</taxon>
        <taxon>Entelegynae</taxon>
        <taxon>Araneoidea</taxon>
        <taxon>Araneidae</taxon>
        <taxon>Caerostris</taxon>
    </lineage>
</organism>
<evidence type="ECO:0000256" key="2">
    <source>
        <dbReference type="ARBA" id="ARBA00022525"/>
    </source>
</evidence>
<evidence type="ECO:0000256" key="6">
    <source>
        <dbReference type="SAM" id="MobiDB-lite"/>
    </source>
</evidence>
<gene>
    <name evidence="8" type="primary">AVEN_228230_1</name>
    <name evidence="8" type="ORF">CDAR_405441</name>
</gene>
<evidence type="ECO:0000256" key="1">
    <source>
        <dbReference type="ARBA" id="ARBA00004613"/>
    </source>
</evidence>
<dbReference type="InterPro" id="IPR037941">
    <property type="entry name" value="SeP"/>
</dbReference>
<evidence type="ECO:0000256" key="4">
    <source>
        <dbReference type="ARBA" id="ARBA00022933"/>
    </source>
</evidence>
<dbReference type="PANTHER" id="PTHR10105">
    <property type="entry name" value="SELENOPROTEIN P"/>
    <property type="match status" value="1"/>
</dbReference>
<evidence type="ECO:0000313" key="8">
    <source>
        <dbReference type="EMBL" id="GIY81361.1"/>
    </source>
</evidence>
<feature type="domain" description="Selenoprotein P N-terminal" evidence="7">
    <location>
        <begin position="53"/>
        <end position="176"/>
    </location>
</feature>
<dbReference type="GO" id="GO:0005576">
    <property type="term" value="C:extracellular region"/>
    <property type="evidence" value="ECO:0007669"/>
    <property type="project" value="UniProtKB-SubCell"/>
</dbReference>
<dbReference type="PANTHER" id="PTHR10105:SF2">
    <property type="entry name" value="AGAP003297-PA"/>
    <property type="match status" value="1"/>
</dbReference>
<dbReference type="InterPro" id="IPR007671">
    <property type="entry name" value="Selenoprotein-P_N"/>
</dbReference>
<proteinExistence type="predicted"/>
<keyword evidence="3" id="KW-0732">Signal</keyword>
<dbReference type="AlphaFoldDB" id="A0AAV4WHB6"/>
<dbReference type="GO" id="GO:0008430">
    <property type="term" value="F:selenium binding"/>
    <property type="evidence" value="ECO:0007669"/>
    <property type="project" value="InterPro"/>
</dbReference>
<dbReference type="GO" id="GO:0001887">
    <property type="term" value="P:selenium compound metabolic process"/>
    <property type="evidence" value="ECO:0007669"/>
    <property type="project" value="TreeGrafter"/>
</dbReference>
<evidence type="ECO:0000259" key="7">
    <source>
        <dbReference type="Pfam" id="PF04592"/>
    </source>
</evidence>
<keyword evidence="4" id="KW-0712">Selenocysteine</keyword>
<keyword evidence="9" id="KW-1185">Reference proteome</keyword>
<name>A0AAV4WHB6_9ARAC</name>
<comment type="subcellular location">
    <subcellularLocation>
        <location evidence="1">Secreted</location>
    </subcellularLocation>
</comment>
<accession>A0AAV4WHB6</accession>
<feature type="region of interest" description="Disordered" evidence="6">
    <location>
        <begin position="298"/>
        <end position="341"/>
    </location>
</feature>
<sequence length="488" mass="54909">MSFNNLVPEVTDKCAVDKTAVVKDGGPSVVVRARHLFDPGSSFGKATRMRRTTLVQASSLESLLRHFRTYGMNDLEFMIVNSNIPHSQAVLHELTSRVTFPVYQDTEEKNIWEMMQGGKDDIYVYDRCGRLAYYIPFPLSIMNTDEALVVSAILATYYRSPCGVTCDKNNNSSLEDILNAKATTEEDLIPPTETEFGVEYSTPFYQTEDPNISISNESIGNGNNESIPIINDIYKMYDLVDLLYNDTYELPENGTNNKETDEFYNSILFLFNQTSTNNITEDSNILLSNSSSIDEFSNTNITDNTTDVDDPHQHHNHQHNSNHTQISPKKESIPEQPKRKSDRCIEADISVCKNWNKKRLIRAHNCCSSPEMQSENQSCKNFGKKRCKKLRTILKCCIKTAFIDKVPTTSVDESDATTVTENIGTTDVFKEVPVVTDLATEMNKDIVCCKDSTNGKLCRVVQTSTCGEGEYISEDVDMSEIKNSDSSN</sequence>
<feature type="compositionally biased region" description="Basic and acidic residues" evidence="6">
    <location>
        <begin position="328"/>
        <end position="341"/>
    </location>
</feature>
<keyword evidence="5" id="KW-0325">Glycoprotein</keyword>
<protein>
    <submittedName>
        <fullName evidence="8">SelP_N domain-containing protein</fullName>
    </submittedName>
</protein>
<comment type="caution">
    <text evidence="8">The sequence shown here is derived from an EMBL/GenBank/DDBJ whole genome shotgun (WGS) entry which is preliminary data.</text>
</comment>